<keyword evidence="3" id="KW-1185">Reference proteome</keyword>
<dbReference type="EMBL" id="CP063458">
    <property type="protein sequence ID" value="QOV89277.1"/>
    <property type="molecule type" value="Genomic_DNA"/>
</dbReference>
<dbReference type="InterPro" id="IPR043129">
    <property type="entry name" value="ATPase_NBD"/>
</dbReference>
<dbReference type="InterPro" id="IPR005883">
    <property type="entry name" value="PilM"/>
</dbReference>
<sequence>MATPRVAWGIDIGNRALKAVKLVRTATGVKIDDYDVIEHENLLSNAGDNRETLIQTALALFQGKHNLKGLPAAVGVSGQSSFARFIKLPPVEEKQIPQIVKFEAIQQIPFPLDEVEWSYQLFRDEASPDIEVGIFAMRKELVNQHLAYFTASGVNVQVVQMNPLAVYNALAYDDKIKGTTMIIDLGAENADLLIAEGESVWMRSIPIGGNHFTDALVRDFKLRFERAEELKRTTATSPHGRRILQAMRPVFADLVSEIQRSIGFYSSTHRDSRIARVIVLGGTFKLPGLQKYLQQNLGLELHKLDGIGLEPPSDPKIAAALSENALSSASAYGLALQALGDAKITSSLLPAAIQKERMWQEKTKWFAATAAAFVVGSGIAFGTYQMEKSAFNEQESTRGEIDRVLAEATGVAGRFKEVSGRGEADRAKIKEMTSLSESRDVWPKLIAEVDAAVPMPPATRPANAPPRGQRKEVRLEDMEVEYVPAMAQLVEKGPDGRYLLPATSFNERAGKRDPMAMAGLRSRRPGIGAGAAPGVVPGAAAPGGFTRDDAGSPVPFSPGGSSVGPVASGDASAPGQKRGYLLTLHLTTPNVGGTKFIEDTVVKAFLDQESTRTKIYEQAKAQLAAQGLTGPLPHISYSVARVSISSAQQLKYDEARKQALIAKAQAAQARELAQQPQSLDIGGGAGGAGRLDLRGFTPDDGGGVPGVPGVPGLPGGVGLPGLPGGTGSTAQDVAAQQAAANALLVDPVTKESLQDDWELTVLIAVVLDPHAAVPAAPAAEAPADGSSGDQPQ</sequence>
<dbReference type="CDD" id="cd24049">
    <property type="entry name" value="ASKHA_NBD_PilM"/>
    <property type="match status" value="1"/>
</dbReference>
<dbReference type="KEGG" id="hbs:IPV69_24225"/>
<dbReference type="NCBIfam" id="TIGR01175">
    <property type="entry name" value="pilM"/>
    <property type="match status" value="1"/>
</dbReference>
<dbReference type="SUPFAM" id="SSF53067">
    <property type="entry name" value="Actin-like ATPase domain"/>
    <property type="match status" value="2"/>
</dbReference>
<dbReference type="Gene3D" id="3.30.420.40">
    <property type="match status" value="2"/>
</dbReference>
<organism evidence="2 3">
    <name type="scientific">Humisphaera borealis</name>
    <dbReference type="NCBI Taxonomy" id="2807512"/>
    <lineage>
        <taxon>Bacteria</taxon>
        <taxon>Pseudomonadati</taxon>
        <taxon>Planctomycetota</taxon>
        <taxon>Phycisphaerae</taxon>
        <taxon>Tepidisphaerales</taxon>
        <taxon>Tepidisphaeraceae</taxon>
        <taxon>Humisphaera</taxon>
    </lineage>
</organism>
<accession>A0A7M2WUR8</accession>
<dbReference type="RefSeq" id="WP_206292309.1">
    <property type="nucleotide sequence ID" value="NZ_CP063458.1"/>
</dbReference>
<dbReference type="PANTHER" id="PTHR32432:SF3">
    <property type="entry name" value="ETHANOLAMINE UTILIZATION PROTEIN EUTJ"/>
    <property type="match status" value="1"/>
</dbReference>
<dbReference type="InterPro" id="IPR050696">
    <property type="entry name" value="FtsA/MreB"/>
</dbReference>
<protein>
    <submittedName>
        <fullName evidence="2">Type IV pilus assembly protein PilM</fullName>
    </submittedName>
</protein>
<evidence type="ECO:0000256" key="1">
    <source>
        <dbReference type="SAM" id="MobiDB-lite"/>
    </source>
</evidence>
<dbReference type="Pfam" id="PF11104">
    <property type="entry name" value="PilM_2"/>
    <property type="match status" value="1"/>
</dbReference>
<feature type="compositionally biased region" description="Low complexity" evidence="1">
    <location>
        <begin position="551"/>
        <end position="573"/>
    </location>
</feature>
<dbReference type="Gene3D" id="3.30.1490.300">
    <property type="match status" value="1"/>
</dbReference>
<feature type="region of interest" description="Disordered" evidence="1">
    <location>
        <begin position="539"/>
        <end position="574"/>
    </location>
</feature>
<gene>
    <name evidence="2" type="primary">pilM</name>
    <name evidence="2" type="ORF">IPV69_24225</name>
</gene>
<reference evidence="2 3" key="1">
    <citation type="submission" date="2020-10" db="EMBL/GenBank/DDBJ databases">
        <title>Wide distribution of Phycisphaera-like planctomycetes from WD2101 soil group in peatlands and genome analysis of the first cultivated representative.</title>
        <authorList>
            <person name="Dedysh S.N."/>
            <person name="Beletsky A.V."/>
            <person name="Ivanova A."/>
            <person name="Kulichevskaya I.S."/>
            <person name="Suzina N.E."/>
            <person name="Philippov D.A."/>
            <person name="Rakitin A.L."/>
            <person name="Mardanov A.V."/>
            <person name="Ravin N.V."/>
        </authorList>
    </citation>
    <scope>NUCLEOTIDE SEQUENCE [LARGE SCALE GENOMIC DNA]</scope>
    <source>
        <strain evidence="2 3">M1803</strain>
    </source>
</reference>
<dbReference type="AlphaFoldDB" id="A0A7M2WUR8"/>
<evidence type="ECO:0000313" key="3">
    <source>
        <dbReference type="Proteomes" id="UP000593765"/>
    </source>
</evidence>
<evidence type="ECO:0000313" key="2">
    <source>
        <dbReference type="EMBL" id="QOV89277.1"/>
    </source>
</evidence>
<dbReference type="Proteomes" id="UP000593765">
    <property type="component" value="Chromosome"/>
</dbReference>
<dbReference type="PANTHER" id="PTHR32432">
    <property type="entry name" value="CELL DIVISION PROTEIN FTSA-RELATED"/>
    <property type="match status" value="1"/>
</dbReference>
<proteinExistence type="predicted"/>
<name>A0A7M2WUR8_9BACT</name>